<proteinExistence type="predicted"/>
<dbReference type="Proteomes" id="UP001642540">
    <property type="component" value="Unassembled WGS sequence"/>
</dbReference>
<feature type="transmembrane region" description="Helical" evidence="1">
    <location>
        <begin position="222"/>
        <end position="241"/>
    </location>
</feature>
<accession>A0ABP1QLX6</accession>
<reference evidence="2 3" key="1">
    <citation type="submission" date="2024-08" db="EMBL/GenBank/DDBJ databases">
        <authorList>
            <person name="Cucini C."/>
            <person name="Frati F."/>
        </authorList>
    </citation>
    <scope>NUCLEOTIDE SEQUENCE [LARGE SCALE GENOMIC DNA]</scope>
</reference>
<comment type="caution">
    <text evidence="2">The sequence shown here is derived from an EMBL/GenBank/DDBJ whole genome shotgun (WGS) entry which is preliminary data.</text>
</comment>
<keyword evidence="1" id="KW-1133">Transmembrane helix</keyword>
<evidence type="ECO:0000313" key="2">
    <source>
        <dbReference type="EMBL" id="CAL8108274.1"/>
    </source>
</evidence>
<keyword evidence="1" id="KW-0472">Membrane</keyword>
<evidence type="ECO:0000313" key="3">
    <source>
        <dbReference type="Proteomes" id="UP001642540"/>
    </source>
</evidence>
<keyword evidence="1" id="KW-0812">Transmembrane</keyword>
<evidence type="ECO:0008006" key="4">
    <source>
        <dbReference type="Google" id="ProtNLM"/>
    </source>
</evidence>
<evidence type="ECO:0000256" key="1">
    <source>
        <dbReference type="SAM" id="Phobius"/>
    </source>
</evidence>
<keyword evidence="3" id="KW-1185">Reference proteome</keyword>
<gene>
    <name evidence="2" type="ORF">ODALV1_LOCUS12930</name>
</gene>
<organism evidence="2 3">
    <name type="scientific">Orchesella dallaii</name>
    <dbReference type="NCBI Taxonomy" id="48710"/>
    <lineage>
        <taxon>Eukaryota</taxon>
        <taxon>Metazoa</taxon>
        <taxon>Ecdysozoa</taxon>
        <taxon>Arthropoda</taxon>
        <taxon>Hexapoda</taxon>
        <taxon>Collembola</taxon>
        <taxon>Entomobryomorpha</taxon>
        <taxon>Entomobryoidea</taxon>
        <taxon>Orchesellidae</taxon>
        <taxon>Orchesellinae</taxon>
        <taxon>Orchesella</taxon>
    </lineage>
</organism>
<protein>
    <recommendedName>
        <fullName evidence="4">O-acyltransferase WSD1 C-terminal domain-containing protein</fullName>
    </recommendedName>
</protein>
<feature type="transmembrane region" description="Helical" evidence="1">
    <location>
        <begin position="20"/>
        <end position="44"/>
    </location>
</feature>
<name>A0ABP1QLX6_9HEXA</name>
<dbReference type="EMBL" id="CAXLJM020000039">
    <property type="protein sequence ID" value="CAL8108274.1"/>
    <property type="molecule type" value="Genomic_DNA"/>
</dbReference>
<sequence length="480" mass="55329">MKVIENPKMSYLDPTGFLQLLVSLILYILLGPWTLGLVATNELLRLLVSRRLRSKYGGKISLVPKGSEAIWALQRPNRQRVSSVILKLDNRITCERVKQTFNDIVFQAKSSNGEQVYSKLKKILEHVRSLPDNKVYSKLEINKLIDEWSYDMSEERPQWEFIIVPRFVDNPGDPETCLFNFRLHHAYMDGLCLTMLYEKYLSTGYTWCINPYEFRIPFWKKFFLYMNAVAFGPYATLLLIITKSRKFWTEVPSNGSPPTTCYLWTKGMNADFIRKIRKKMNNPPLSTMMVNAYVAAAKEILPVGRVPDLLRVMELGAFLPYRNERPQNRFTSYYYGINSSQPDFERIKSTKKNYWKAISGPWIPITYLLIKSVGRFPVWLHFLVVSGGPNSLTMNNIPISKTRAILMESGTALELIGFSANPTDTGVQLMCVSYGNSVKITGTVRSDYLSEKEFEDILKRIPEIINEWAHKLADDEVELV</sequence>